<dbReference type="AlphaFoldDB" id="A0A553I1H2"/>
<comment type="caution">
    <text evidence="2">The sequence shown here is derived from an EMBL/GenBank/DDBJ whole genome shotgun (WGS) entry which is preliminary data.</text>
</comment>
<feature type="compositionally biased region" description="Polar residues" evidence="1">
    <location>
        <begin position="780"/>
        <end position="798"/>
    </location>
</feature>
<gene>
    <name evidence="2" type="ORF">FHL15_005126</name>
</gene>
<feature type="region of interest" description="Disordered" evidence="1">
    <location>
        <begin position="160"/>
        <end position="274"/>
    </location>
</feature>
<dbReference type="STRING" id="2512241.A0A553I1H2"/>
<evidence type="ECO:0000313" key="3">
    <source>
        <dbReference type="Proteomes" id="UP000319160"/>
    </source>
</evidence>
<organism evidence="2 3">
    <name type="scientific">Xylaria flabelliformis</name>
    <dbReference type="NCBI Taxonomy" id="2512241"/>
    <lineage>
        <taxon>Eukaryota</taxon>
        <taxon>Fungi</taxon>
        <taxon>Dikarya</taxon>
        <taxon>Ascomycota</taxon>
        <taxon>Pezizomycotina</taxon>
        <taxon>Sordariomycetes</taxon>
        <taxon>Xylariomycetidae</taxon>
        <taxon>Xylariales</taxon>
        <taxon>Xylariaceae</taxon>
        <taxon>Xylaria</taxon>
    </lineage>
</organism>
<proteinExistence type="predicted"/>
<feature type="region of interest" description="Disordered" evidence="1">
    <location>
        <begin position="323"/>
        <end position="506"/>
    </location>
</feature>
<feature type="compositionally biased region" description="Basic and acidic residues" evidence="1">
    <location>
        <begin position="356"/>
        <end position="407"/>
    </location>
</feature>
<sequence length="838" mass="92119">MLSSSPHFQFPEGRAPAEPFKMRSLCSLLTTYWLPTPCLHRTVLKVAGLTIVGVAPTRIGARVNSQLSSTLRHRIFTACRIPNLLNQPVPAAQQRSAPLFPAPASTSTCTPATSGHSTSQFSSLHINSLPLAGTLLALLNFPLPFTVRRAVVAHLEFSAAPDRRQQRSSSPPGFPVLPSPATARSTPASHHRLRRTPHFSATPSPRPQERSRLQSPGRVTVTLGPTGRYIIADQVAGRKPPTRQLSQGNLSSSSVATSASFRRRVRQSDLEAEPPQPHTILRISKNTHNAVLYALEATLRGPHTISLDPVECYSQMADLMSGRGPATSNGNGTPTVRATPGRSAVGSPGIRGPKAIMKERQEREARQREERERLQREQLETEARLQEEAERREAQRRAAEQTAEMRRAHAAGAGPSTGGVDPSTSRQTNQPTSNRPTATDNVGRTARTSGMPPSAQAQASQSARKEQPTSRPPHGASGPSATGATAGGESGTQAQPGEFTTAVGRGRNSFPHAFERWETLSAHWEGLTSFWIRRLEQNASEIQGDPVAQQLSRQVTDLSSAGANLFHAVVELQRLRASSERKFQRWFFETRRELERNQEVTALLEAALEEERRSRADTIRNAVEQEQGSSKLHKQLAEMRKELTISKEEARRAWEELGRREQEERDRTTSLQLGQPTIVGGVQVVPMTQGVSRGNTQREPRYAQPEMPEYAQSPTRTARPEYTQAPAVQSVPVSSGPSSSFQTPSSVQHQQSYASERTMSEEEFETPATQPSVYHAPSVPEQQPQYSSAPDYTGSGYSATGWEELPGRHHHHHPTRLSDVLEEEEERSRTSASQLSRH</sequence>
<name>A0A553I1H2_9PEZI</name>
<dbReference type="EMBL" id="VFLP01000025">
    <property type="protein sequence ID" value="TRX94048.1"/>
    <property type="molecule type" value="Genomic_DNA"/>
</dbReference>
<feature type="region of interest" description="Disordered" evidence="1">
    <location>
        <begin position="686"/>
        <end position="838"/>
    </location>
</feature>
<protein>
    <submittedName>
        <fullName evidence="2">Uncharacterized protein</fullName>
    </submittedName>
</protein>
<evidence type="ECO:0000256" key="1">
    <source>
        <dbReference type="SAM" id="MobiDB-lite"/>
    </source>
</evidence>
<reference evidence="3" key="1">
    <citation type="submission" date="2019-06" db="EMBL/GenBank/DDBJ databases">
        <title>Draft genome sequence of the griseofulvin-producing fungus Xylaria cubensis strain G536.</title>
        <authorList>
            <person name="Mead M.E."/>
            <person name="Raja H.A."/>
            <person name="Steenwyk J.L."/>
            <person name="Knowles S.L."/>
            <person name="Oberlies N.H."/>
            <person name="Rokas A."/>
        </authorList>
    </citation>
    <scope>NUCLEOTIDE SEQUENCE [LARGE SCALE GENOMIC DNA]</scope>
    <source>
        <strain evidence="3">G536</strain>
    </source>
</reference>
<feature type="compositionally biased region" description="Polar residues" evidence="1">
    <location>
        <begin position="422"/>
        <end position="448"/>
    </location>
</feature>
<feature type="compositionally biased region" description="Polar residues" evidence="1">
    <location>
        <begin position="326"/>
        <end position="336"/>
    </location>
</feature>
<feature type="compositionally biased region" description="Low complexity" evidence="1">
    <location>
        <begin position="251"/>
        <end position="260"/>
    </location>
</feature>
<accession>A0A553I1H2</accession>
<feature type="compositionally biased region" description="Low complexity" evidence="1">
    <location>
        <begin position="472"/>
        <end position="484"/>
    </location>
</feature>
<dbReference type="Proteomes" id="UP000319160">
    <property type="component" value="Unassembled WGS sequence"/>
</dbReference>
<feature type="compositionally biased region" description="Low complexity" evidence="1">
    <location>
        <begin position="724"/>
        <end position="748"/>
    </location>
</feature>
<dbReference type="OrthoDB" id="5945798at2759"/>
<keyword evidence="3" id="KW-1185">Reference proteome</keyword>
<evidence type="ECO:0000313" key="2">
    <source>
        <dbReference type="EMBL" id="TRX94048.1"/>
    </source>
</evidence>